<dbReference type="OrthoDB" id="962470at2"/>
<name>A0A316B6X1_9BACT</name>
<protein>
    <recommendedName>
        <fullName evidence="3">Transposase</fullName>
    </recommendedName>
</protein>
<sequence length="98" mass="11300">MEIIHIYREKGLSTTSVEFVVSSTSIYKWDALYTENGEAGLTLGTRSDKDAEMQRILRENRELKAIVAEKQLTLKIKDSLLKKANFRRIKDASGNRFY</sequence>
<accession>A0A316B6X1</accession>
<dbReference type="RefSeq" id="WP_109674170.1">
    <property type="nucleotide sequence ID" value="NZ_QGDT01000004.1"/>
</dbReference>
<evidence type="ECO:0000313" key="2">
    <source>
        <dbReference type="Proteomes" id="UP000245880"/>
    </source>
</evidence>
<dbReference type="EMBL" id="QGDT01000004">
    <property type="protein sequence ID" value="PWJ58307.1"/>
    <property type="molecule type" value="Genomic_DNA"/>
</dbReference>
<dbReference type="AlphaFoldDB" id="A0A316B6X1"/>
<dbReference type="Proteomes" id="UP000245880">
    <property type="component" value="Unassembled WGS sequence"/>
</dbReference>
<comment type="caution">
    <text evidence="1">The sequence shown here is derived from an EMBL/GenBank/DDBJ whole genome shotgun (WGS) entry which is preliminary data.</text>
</comment>
<gene>
    <name evidence="1" type="ORF">CLV98_104166</name>
</gene>
<proteinExistence type="predicted"/>
<organism evidence="1 2">
    <name type="scientific">Dyadobacter jejuensis</name>
    <dbReference type="NCBI Taxonomy" id="1082580"/>
    <lineage>
        <taxon>Bacteria</taxon>
        <taxon>Pseudomonadati</taxon>
        <taxon>Bacteroidota</taxon>
        <taxon>Cytophagia</taxon>
        <taxon>Cytophagales</taxon>
        <taxon>Spirosomataceae</taxon>
        <taxon>Dyadobacter</taxon>
    </lineage>
</organism>
<keyword evidence="2" id="KW-1185">Reference proteome</keyword>
<evidence type="ECO:0008006" key="3">
    <source>
        <dbReference type="Google" id="ProtNLM"/>
    </source>
</evidence>
<evidence type="ECO:0000313" key="1">
    <source>
        <dbReference type="EMBL" id="PWJ58307.1"/>
    </source>
</evidence>
<reference evidence="1 2" key="1">
    <citation type="submission" date="2018-03" db="EMBL/GenBank/DDBJ databases">
        <title>Genomic Encyclopedia of Archaeal and Bacterial Type Strains, Phase II (KMG-II): from individual species to whole genera.</title>
        <authorList>
            <person name="Goeker M."/>
        </authorList>
    </citation>
    <scope>NUCLEOTIDE SEQUENCE [LARGE SCALE GENOMIC DNA]</scope>
    <source>
        <strain evidence="1 2">DSM 100346</strain>
    </source>
</reference>